<name>A0AAD7HXH4_9AGAR</name>
<dbReference type="SUPFAM" id="SSF52540">
    <property type="entry name" value="P-loop containing nucleoside triphosphate hydrolases"/>
    <property type="match status" value="1"/>
</dbReference>
<comment type="similarity">
    <text evidence="1">Belongs to the DEAD box helicase family. DEAH subfamily.</text>
</comment>
<dbReference type="SMART" id="SM00487">
    <property type="entry name" value="DEXDc"/>
    <property type="match status" value="1"/>
</dbReference>
<dbReference type="InterPro" id="IPR002464">
    <property type="entry name" value="DNA/RNA_helicase_DEAH_CS"/>
</dbReference>
<accession>A0AAD7HXH4</accession>
<comment type="catalytic activity">
    <reaction evidence="9">
        <text>ATP + H2O = ADP + phosphate + H(+)</text>
        <dbReference type="Rhea" id="RHEA:13065"/>
        <dbReference type="ChEBI" id="CHEBI:15377"/>
        <dbReference type="ChEBI" id="CHEBI:15378"/>
        <dbReference type="ChEBI" id="CHEBI:30616"/>
        <dbReference type="ChEBI" id="CHEBI:43474"/>
        <dbReference type="ChEBI" id="CHEBI:456216"/>
        <dbReference type="EC" id="3.6.4.13"/>
    </reaction>
</comment>
<dbReference type="Pfam" id="PF21010">
    <property type="entry name" value="HA2_C"/>
    <property type="match status" value="1"/>
</dbReference>
<dbReference type="GO" id="GO:0071013">
    <property type="term" value="C:catalytic step 2 spliceosome"/>
    <property type="evidence" value="ECO:0007669"/>
    <property type="project" value="TreeGrafter"/>
</dbReference>
<dbReference type="Pfam" id="PF07717">
    <property type="entry name" value="OB_NTP_bind"/>
    <property type="match status" value="1"/>
</dbReference>
<evidence type="ECO:0000259" key="12">
    <source>
        <dbReference type="PROSITE" id="PS51194"/>
    </source>
</evidence>
<evidence type="ECO:0000256" key="5">
    <source>
        <dbReference type="ARBA" id="ARBA00022801"/>
    </source>
</evidence>
<dbReference type="EMBL" id="JARJLG010000188">
    <property type="protein sequence ID" value="KAJ7730673.1"/>
    <property type="molecule type" value="Genomic_DNA"/>
</dbReference>
<comment type="caution">
    <text evidence="13">The sequence shown here is derived from an EMBL/GenBank/DDBJ whole genome shotgun (WGS) entry which is preliminary data.</text>
</comment>
<dbReference type="AlphaFoldDB" id="A0AAD7HXH4"/>
<sequence length="776" mass="87803">MSLQSRLHSKRNRDALGLDRSEGELEGAPRSGKRSQRDSVSDAEKAFNPESHQPTNESEQQIQPVAALREHSRQEYLKKRELQQIELLRAGIADEEALFHGAKLTGGEKAALDRKRQLLAAIDARLAVDGQERYYQMPDEYLTQHGKIDTDKKQRALRQRYEDTKPKEDQFITDVDHWEATQARSSGLRGRAEDKDEYDYVFDESRAIQFVEGHLMDGRKPDSIVDRVLQARINEAEKRVQSLDATRKSLPIFECRDELLEAIRDHQILIIVAETGSGKTTQLPQYLHEAGYTANGQKIGCTQPRRVAAMSVAARVAEEMGTKIGDEVGYSIRFEDCTNHKTVLKHMTDGTLLREFLTGPDLSSYSALIIDEAHERTLNTDILFALVKAKIFEPTPEGARKVILATNIAETSITIDGVVFVIDPGFVKQNSYNPRTGMSSLVIVPCSRASADQRAGRAGRVGPGKAFRLYTKWAFANELEATTVPEIQRTNMALTMLTLKCLGIDDPIGFDFMDPPPAETLIRALEMLYALGALNHRGELTKLGRRMAEFPVDPELSKAIISSEKYSCTEEVLAIVSMLSESGSIFYRPKDKKLHADQARKNFFHPSGDHFTLLNLWNQWAESNFSQQFCYEQFVQFKSLNRARDIRDQLSRLCERVGLAFRENSNPADTTPIQKALAAGYFYNTRDGESYRTTKTGHNVYIHPSSSLFRHQPPVRTVLYYELVVKSKSYMRQVIEIKPAWLIEAAPHYFKPEDIEGLDDRKKKIPKVVGLTKISE</sequence>
<reference evidence="13" key="1">
    <citation type="submission" date="2023-03" db="EMBL/GenBank/DDBJ databases">
        <title>Massive genome expansion in bonnet fungi (Mycena s.s.) driven by repeated elements and novel gene families across ecological guilds.</title>
        <authorList>
            <consortium name="Lawrence Berkeley National Laboratory"/>
            <person name="Harder C.B."/>
            <person name="Miyauchi S."/>
            <person name="Viragh M."/>
            <person name="Kuo A."/>
            <person name="Thoen E."/>
            <person name="Andreopoulos B."/>
            <person name="Lu D."/>
            <person name="Skrede I."/>
            <person name="Drula E."/>
            <person name="Henrissat B."/>
            <person name="Morin E."/>
            <person name="Kohler A."/>
            <person name="Barry K."/>
            <person name="LaButti K."/>
            <person name="Morin E."/>
            <person name="Salamov A."/>
            <person name="Lipzen A."/>
            <person name="Mereny Z."/>
            <person name="Hegedus B."/>
            <person name="Baldrian P."/>
            <person name="Stursova M."/>
            <person name="Weitz H."/>
            <person name="Taylor A."/>
            <person name="Grigoriev I.V."/>
            <person name="Nagy L.G."/>
            <person name="Martin F."/>
            <person name="Kauserud H."/>
        </authorList>
    </citation>
    <scope>NUCLEOTIDE SEQUENCE</scope>
    <source>
        <strain evidence="13">CBHHK188m</strain>
    </source>
</reference>
<dbReference type="PANTHER" id="PTHR18934">
    <property type="entry name" value="ATP-DEPENDENT RNA HELICASE"/>
    <property type="match status" value="1"/>
</dbReference>
<feature type="domain" description="Helicase ATP-binding" evidence="11">
    <location>
        <begin position="260"/>
        <end position="414"/>
    </location>
</feature>
<evidence type="ECO:0000256" key="2">
    <source>
        <dbReference type="ARBA" id="ARBA00012552"/>
    </source>
</evidence>
<dbReference type="GO" id="GO:0003723">
    <property type="term" value="F:RNA binding"/>
    <property type="evidence" value="ECO:0007669"/>
    <property type="project" value="TreeGrafter"/>
</dbReference>
<dbReference type="GO" id="GO:0016787">
    <property type="term" value="F:hydrolase activity"/>
    <property type="evidence" value="ECO:0007669"/>
    <property type="project" value="UniProtKB-KW"/>
</dbReference>
<dbReference type="GO" id="GO:0005684">
    <property type="term" value="C:U2-type spliceosomal complex"/>
    <property type="evidence" value="ECO:0007669"/>
    <property type="project" value="UniProtKB-ARBA"/>
</dbReference>
<dbReference type="Gene3D" id="3.40.50.300">
    <property type="entry name" value="P-loop containing nucleotide triphosphate hydrolases"/>
    <property type="match status" value="1"/>
</dbReference>
<evidence type="ECO:0000256" key="7">
    <source>
        <dbReference type="ARBA" id="ARBA00022840"/>
    </source>
</evidence>
<evidence type="ECO:0000256" key="1">
    <source>
        <dbReference type="ARBA" id="ARBA00008792"/>
    </source>
</evidence>
<dbReference type="CDD" id="cd18791">
    <property type="entry name" value="SF2_C_RHA"/>
    <property type="match status" value="1"/>
</dbReference>
<feature type="domain" description="Helicase C-terminal" evidence="12">
    <location>
        <begin position="316"/>
        <end position="503"/>
    </location>
</feature>
<dbReference type="SMART" id="SM00490">
    <property type="entry name" value="HELICc"/>
    <property type="match status" value="1"/>
</dbReference>
<feature type="compositionally biased region" description="Basic and acidic residues" evidence="10">
    <location>
        <begin position="35"/>
        <end position="47"/>
    </location>
</feature>
<dbReference type="InterPro" id="IPR011709">
    <property type="entry name" value="DEAD-box_helicase_OB_fold"/>
</dbReference>
<evidence type="ECO:0000256" key="8">
    <source>
        <dbReference type="ARBA" id="ARBA00023187"/>
    </source>
</evidence>
<gene>
    <name evidence="13" type="ORF">DFH07DRAFT_969059</name>
</gene>
<dbReference type="InterPro" id="IPR027417">
    <property type="entry name" value="P-loop_NTPase"/>
</dbReference>
<dbReference type="FunFam" id="3.40.50.300:FF:000578">
    <property type="entry name" value="probable ATP-dependent RNA helicase DHX35"/>
    <property type="match status" value="1"/>
</dbReference>
<dbReference type="Pfam" id="PF00271">
    <property type="entry name" value="Helicase_C"/>
    <property type="match status" value="1"/>
</dbReference>
<keyword evidence="7" id="KW-0067">ATP-binding</keyword>
<dbReference type="GO" id="GO:0008380">
    <property type="term" value="P:RNA splicing"/>
    <property type="evidence" value="ECO:0007669"/>
    <property type="project" value="UniProtKB-KW"/>
</dbReference>
<feature type="compositionally biased region" description="Polar residues" evidence="10">
    <location>
        <begin position="50"/>
        <end position="63"/>
    </location>
</feature>
<dbReference type="Pfam" id="PF04408">
    <property type="entry name" value="WHD_HA2"/>
    <property type="match status" value="1"/>
</dbReference>
<dbReference type="PROSITE" id="PS51194">
    <property type="entry name" value="HELICASE_CTER"/>
    <property type="match status" value="1"/>
</dbReference>
<feature type="region of interest" description="Disordered" evidence="10">
    <location>
        <begin position="1"/>
        <end position="64"/>
    </location>
</feature>
<dbReference type="InterPro" id="IPR001650">
    <property type="entry name" value="Helicase_C-like"/>
</dbReference>
<keyword evidence="4" id="KW-0547">Nucleotide-binding</keyword>
<evidence type="ECO:0000313" key="14">
    <source>
        <dbReference type="Proteomes" id="UP001215280"/>
    </source>
</evidence>
<dbReference type="InterPro" id="IPR048333">
    <property type="entry name" value="HA2_WH"/>
</dbReference>
<protein>
    <recommendedName>
        <fullName evidence="2">RNA helicase</fullName>
        <ecNumber evidence="2">3.6.4.13</ecNumber>
    </recommendedName>
</protein>
<keyword evidence="14" id="KW-1185">Reference proteome</keyword>
<dbReference type="PROSITE" id="PS51192">
    <property type="entry name" value="HELICASE_ATP_BIND_1"/>
    <property type="match status" value="1"/>
</dbReference>
<dbReference type="FunFam" id="1.20.120.1080:FF:000001">
    <property type="entry name" value="Pre-mRNA-splicing factor ATP-dependent RNA helicase"/>
    <property type="match status" value="1"/>
</dbReference>
<dbReference type="EC" id="3.6.4.13" evidence="2"/>
<keyword evidence="6" id="KW-0347">Helicase</keyword>
<keyword evidence="5 13" id="KW-0378">Hydrolase</keyword>
<proteinExistence type="inferred from homology"/>
<dbReference type="GO" id="GO:0003724">
    <property type="term" value="F:RNA helicase activity"/>
    <property type="evidence" value="ECO:0007669"/>
    <property type="project" value="UniProtKB-EC"/>
</dbReference>
<evidence type="ECO:0000259" key="11">
    <source>
        <dbReference type="PROSITE" id="PS51192"/>
    </source>
</evidence>
<evidence type="ECO:0000313" key="13">
    <source>
        <dbReference type="EMBL" id="KAJ7730673.1"/>
    </source>
</evidence>
<keyword evidence="8" id="KW-0508">mRNA splicing</keyword>
<dbReference type="PROSITE" id="PS00690">
    <property type="entry name" value="DEAH_ATP_HELICASE"/>
    <property type="match status" value="1"/>
</dbReference>
<evidence type="ECO:0000256" key="9">
    <source>
        <dbReference type="ARBA" id="ARBA00047984"/>
    </source>
</evidence>
<dbReference type="InterPro" id="IPR007502">
    <property type="entry name" value="Helicase-assoc_dom"/>
</dbReference>
<evidence type="ECO:0000256" key="4">
    <source>
        <dbReference type="ARBA" id="ARBA00022741"/>
    </source>
</evidence>
<dbReference type="SMART" id="SM00847">
    <property type="entry name" value="HA2"/>
    <property type="match status" value="1"/>
</dbReference>
<evidence type="ECO:0000256" key="10">
    <source>
        <dbReference type="SAM" id="MobiDB-lite"/>
    </source>
</evidence>
<dbReference type="InterPro" id="IPR014001">
    <property type="entry name" value="Helicase_ATP-bd"/>
</dbReference>
<keyword evidence="3" id="KW-0507">mRNA processing</keyword>
<feature type="compositionally biased region" description="Basic and acidic residues" evidence="10">
    <location>
        <begin position="12"/>
        <end position="23"/>
    </location>
</feature>
<organism evidence="13 14">
    <name type="scientific">Mycena maculata</name>
    <dbReference type="NCBI Taxonomy" id="230809"/>
    <lineage>
        <taxon>Eukaryota</taxon>
        <taxon>Fungi</taxon>
        <taxon>Dikarya</taxon>
        <taxon>Basidiomycota</taxon>
        <taxon>Agaricomycotina</taxon>
        <taxon>Agaricomycetes</taxon>
        <taxon>Agaricomycetidae</taxon>
        <taxon>Agaricales</taxon>
        <taxon>Marasmiineae</taxon>
        <taxon>Mycenaceae</taxon>
        <taxon>Mycena</taxon>
    </lineage>
</organism>
<dbReference type="GO" id="GO:0005524">
    <property type="term" value="F:ATP binding"/>
    <property type="evidence" value="ECO:0007669"/>
    <property type="project" value="UniProtKB-KW"/>
</dbReference>
<dbReference type="GO" id="GO:0006397">
    <property type="term" value="P:mRNA processing"/>
    <property type="evidence" value="ECO:0007669"/>
    <property type="project" value="UniProtKB-KW"/>
</dbReference>
<evidence type="ECO:0000256" key="3">
    <source>
        <dbReference type="ARBA" id="ARBA00022664"/>
    </source>
</evidence>
<dbReference type="Proteomes" id="UP001215280">
    <property type="component" value="Unassembled WGS sequence"/>
</dbReference>
<dbReference type="Gene3D" id="1.20.120.1080">
    <property type="match status" value="1"/>
</dbReference>
<dbReference type="PANTHER" id="PTHR18934:SF83">
    <property type="entry name" value="PRE-MRNA-SPLICING FACTOR ATP-DEPENDENT RNA HELICASE DHX16"/>
    <property type="match status" value="1"/>
</dbReference>
<evidence type="ECO:0000256" key="6">
    <source>
        <dbReference type="ARBA" id="ARBA00022806"/>
    </source>
</evidence>